<dbReference type="GO" id="GO:0016740">
    <property type="term" value="F:transferase activity"/>
    <property type="evidence" value="ECO:0007669"/>
    <property type="project" value="UniProtKB-KW"/>
</dbReference>
<evidence type="ECO:0000256" key="1">
    <source>
        <dbReference type="ARBA" id="ARBA00007274"/>
    </source>
</evidence>
<dbReference type="OrthoDB" id="9775362at2"/>
<dbReference type="PATRIC" id="fig|1561003.3.peg.751"/>
<dbReference type="PANTHER" id="PTHR43300">
    <property type="entry name" value="ACETYLTRANSFERASE"/>
    <property type="match status" value="1"/>
</dbReference>
<dbReference type="Gene3D" id="1.10.166.10">
    <property type="entry name" value="Tetrahydrodipicolinate-N-succinyltransferase, N-terminal domain"/>
    <property type="match status" value="1"/>
</dbReference>
<comment type="similarity">
    <text evidence="1">Belongs to the transferase hexapeptide repeat family.</text>
</comment>
<dbReference type="Proteomes" id="UP000198651">
    <property type="component" value="Chromosome I"/>
</dbReference>
<dbReference type="Pfam" id="PF14805">
    <property type="entry name" value="THDPS_N_2"/>
    <property type="match status" value="1"/>
</dbReference>
<dbReference type="Gene3D" id="2.160.10.10">
    <property type="entry name" value="Hexapeptide repeat proteins"/>
    <property type="match status" value="1"/>
</dbReference>
<dbReference type="PANTHER" id="PTHR43300:SF10">
    <property type="entry name" value="2,3,4,5-TETRAHYDROPYRIDINE-2,6-DICARBOXYLATE N-ACETYLTRANSFERASE"/>
    <property type="match status" value="1"/>
</dbReference>
<dbReference type="InterPro" id="IPR001451">
    <property type="entry name" value="Hexapep"/>
</dbReference>
<reference evidence="4" key="1">
    <citation type="submission" date="2015-11" db="EMBL/GenBank/DDBJ databases">
        <authorList>
            <person name="Seth-Smith H.M.B."/>
        </authorList>
    </citation>
    <scope>NUCLEOTIDE SEQUENCE [LARGE SCALE GENOMIC DNA]</scope>
    <source>
        <strain evidence="4">2013Ark11</strain>
    </source>
</reference>
<proteinExistence type="inferred from homology"/>
<dbReference type="Pfam" id="PF00132">
    <property type="entry name" value="Hexapep"/>
    <property type="match status" value="1"/>
</dbReference>
<dbReference type="Pfam" id="PF14602">
    <property type="entry name" value="Hexapep_2"/>
    <property type="match status" value="1"/>
</dbReference>
<sequence>MFSDKDVINDLWSRRSTLTAGNITNEHRKCILRILSSLNDGSLRLAEYDGCSWITHDWIKKAISLSFRVQTMRMLESGIFRYFDKCGVKFSGFNENDFIDSKCRVVPGAIARFGSYIAPGVVLMPSFVNVGCYVDSDSMIDIGAVLGGGVQIGKRCHISANSVMAGVIEPVQSSPVIIEDDVMVGAGVVVAEGVVVKRGSVLGAGLNISSSTKIFNRATGKISCGQIPEYSVVVPGSLPDKSGCGISCAVIVKTVDDKTRNMVALNELLRD</sequence>
<dbReference type="InterPro" id="IPR037133">
    <property type="entry name" value="THP_succinylTrfase_N_sf"/>
</dbReference>
<accession>A0A0S4M615</accession>
<gene>
    <name evidence="3" type="primary">dapD</name>
    <name evidence="3" type="ORF">Ark11_0743</name>
</gene>
<dbReference type="InterPro" id="IPR011004">
    <property type="entry name" value="Trimer_LpxA-like_sf"/>
</dbReference>
<protein>
    <submittedName>
        <fullName evidence="3">2,3,4,5-tetrahydropyridine-2,6-dicarboxylate N-succinyltransferase</fullName>
    </submittedName>
</protein>
<dbReference type="SUPFAM" id="SSF51161">
    <property type="entry name" value="Trimeric LpxA-like enzymes"/>
    <property type="match status" value="1"/>
</dbReference>
<evidence type="ECO:0000313" key="3">
    <source>
        <dbReference type="EMBL" id="CUT17576.1"/>
    </source>
</evidence>
<dbReference type="AlphaFoldDB" id="A0A0S4M615"/>
<evidence type="ECO:0000259" key="2">
    <source>
        <dbReference type="Pfam" id="PF14805"/>
    </source>
</evidence>
<dbReference type="STRING" id="1561003.Ark11_0743"/>
<evidence type="ECO:0000313" key="4">
    <source>
        <dbReference type="Proteomes" id="UP000198651"/>
    </source>
</evidence>
<dbReference type="RefSeq" id="WP_092343003.1">
    <property type="nucleotide sequence ID" value="NZ_LN906597.1"/>
</dbReference>
<dbReference type="InterPro" id="IPR023180">
    <property type="entry name" value="THP_succinylTrfase_dom1"/>
</dbReference>
<name>A0A0S4M615_9BURK</name>
<feature type="domain" description="Tetrahydrodipicolinate-N-succinyltransferase chain A" evidence="2">
    <location>
        <begin position="6"/>
        <end position="69"/>
    </location>
</feature>
<dbReference type="EMBL" id="LN906597">
    <property type="protein sequence ID" value="CUT17576.1"/>
    <property type="molecule type" value="Genomic_DNA"/>
</dbReference>
<dbReference type="CDD" id="cd03350">
    <property type="entry name" value="LbH_THP_succinylT"/>
    <property type="match status" value="1"/>
</dbReference>
<organism evidence="3 4">
    <name type="scientific">Candidatus Ichthyocystis hellenicum</name>
    <dbReference type="NCBI Taxonomy" id="1561003"/>
    <lineage>
        <taxon>Bacteria</taxon>
        <taxon>Pseudomonadati</taxon>
        <taxon>Pseudomonadota</taxon>
        <taxon>Betaproteobacteria</taxon>
        <taxon>Burkholderiales</taxon>
        <taxon>Candidatus Ichthyocystis</taxon>
    </lineage>
</organism>
<dbReference type="NCBIfam" id="NF008808">
    <property type="entry name" value="PRK11830.1"/>
    <property type="match status" value="1"/>
</dbReference>
<dbReference type="InterPro" id="IPR050179">
    <property type="entry name" value="Trans_hexapeptide_repeat"/>
</dbReference>
<keyword evidence="3" id="KW-0808">Transferase</keyword>
<keyword evidence="4" id="KW-1185">Reference proteome</keyword>